<dbReference type="EMBL" id="BARV01000051">
    <property type="protein sequence ID" value="GAH92403.1"/>
    <property type="molecule type" value="Genomic_DNA"/>
</dbReference>
<comment type="caution">
    <text evidence="1">The sequence shown here is derived from an EMBL/GenBank/DDBJ whole genome shotgun (WGS) entry which is preliminary data.</text>
</comment>
<evidence type="ECO:0000313" key="1">
    <source>
        <dbReference type="EMBL" id="GAH92403.1"/>
    </source>
</evidence>
<name>X1LE38_9ZZZZ</name>
<dbReference type="AlphaFoldDB" id="X1LE38"/>
<proteinExistence type="predicted"/>
<protein>
    <submittedName>
        <fullName evidence="1">Uncharacterized protein</fullName>
    </submittedName>
</protein>
<gene>
    <name evidence="1" type="ORF">S06H3_00311</name>
</gene>
<organism evidence="1">
    <name type="scientific">marine sediment metagenome</name>
    <dbReference type="NCBI Taxonomy" id="412755"/>
    <lineage>
        <taxon>unclassified sequences</taxon>
        <taxon>metagenomes</taxon>
        <taxon>ecological metagenomes</taxon>
    </lineage>
</organism>
<sequence length="139" mass="14929">MKKFIISFAVILFFGSLMGANAFAADNEYESDSDPEFSPEAMTPPPAEAIDILVEAGYMTLAEKKIVWNAYDGGCSDGDCYASAFMTLSRVLWRVAGIASVIYFVYEAARAVGHWMEENMGSTGGYGCTVPSFTGGGNL</sequence>
<reference evidence="1" key="1">
    <citation type="journal article" date="2014" name="Front. Microbiol.">
        <title>High frequency of phylogenetically diverse reductive dehalogenase-homologous genes in deep subseafloor sedimentary metagenomes.</title>
        <authorList>
            <person name="Kawai M."/>
            <person name="Futagami T."/>
            <person name="Toyoda A."/>
            <person name="Takaki Y."/>
            <person name="Nishi S."/>
            <person name="Hori S."/>
            <person name="Arai W."/>
            <person name="Tsubouchi T."/>
            <person name="Morono Y."/>
            <person name="Uchiyama I."/>
            <person name="Ito T."/>
            <person name="Fujiyama A."/>
            <person name="Inagaki F."/>
            <person name="Takami H."/>
        </authorList>
    </citation>
    <scope>NUCLEOTIDE SEQUENCE</scope>
    <source>
        <strain evidence="1">Expedition CK06-06</strain>
    </source>
</reference>
<accession>X1LE38</accession>